<reference evidence="2" key="1">
    <citation type="submission" date="2023-02" db="EMBL/GenBank/DDBJ databases">
        <title>Genome of toxic invasive species Heracleum sosnowskyi carries increased number of genes despite the absence of recent whole-genome duplications.</title>
        <authorList>
            <person name="Schelkunov M."/>
            <person name="Shtratnikova V."/>
            <person name="Makarenko M."/>
            <person name="Klepikova A."/>
            <person name="Omelchenko D."/>
            <person name="Novikova G."/>
            <person name="Obukhova E."/>
            <person name="Bogdanov V."/>
            <person name="Penin A."/>
            <person name="Logacheva M."/>
        </authorList>
    </citation>
    <scope>NUCLEOTIDE SEQUENCE</scope>
    <source>
        <strain evidence="2">Hsosn_3</strain>
        <tissue evidence="2">Leaf</tissue>
    </source>
</reference>
<dbReference type="PROSITE" id="PS50096">
    <property type="entry name" value="IQ"/>
    <property type="match status" value="1"/>
</dbReference>
<dbReference type="AlphaFoldDB" id="A0AAD8HI76"/>
<accession>A0AAD8HI76</accession>
<dbReference type="PANTHER" id="PTHR33322:SF3">
    <property type="entry name" value="BAG FAMILY MOLECULAR CHAPERONE REGULATOR 7"/>
    <property type="match status" value="1"/>
</dbReference>
<evidence type="ECO:0000313" key="2">
    <source>
        <dbReference type="EMBL" id="KAK1366672.1"/>
    </source>
</evidence>
<dbReference type="PANTHER" id="PTHR33322">
    <property type="entry name" value="BAG DOMAIN CONTAINING PROTEIN, EXPRESSED"/>
    <property type="match status" value="1"/>
</dbReference>
<evidence type="ECO:0000256" key="1">
    <source>
        <dbReference type="ARBA" id="ARBA00023186"/>
    </source>
</evidence>
<keyword evidence="1" id="KW-0143">Chaperone</keyword>
<sequence length="372" mass="42452">MSRLTTFELTPELFFEQTTQIFSPFHLEPLDSSLDLLITPPFFDLLELATPTHLLTRRLKQPQLTPTEFYLQSLSDRVSALESTLLSPKPKPKLDRKYTWTAEISSPEKDGLDRKYKLTTEIKAGKKKEEKAYKWTAQIKGKGENSKVNRKYTFEASVDNAGDELKKKEKKKEKNDVVYKKTKKVVPARVVEIEEEEEAAQGAIVLRQAFAKRAAAKSKGKKKELSYQDAAIMIQVSFRAYLIRRSQALRALRELAVAKAKLKELRALFNNFTYRRRLTLNAEERQKFSERIIVLLLTVDAIEGADVMVRAAKRSMVDELEAMLDVVDPQPQGRSLSLRRRTFDMPDGVIQKEIAAGVAQVVQMLNEEEDGA</sequence>
<dbReference type="GO" id="GO:0009506">
    <property type="term" value="C:plasmodesma"/>
    <property type="evidence" value="ECO:0007669"/>
    <property type="project" value="TreeGrafter"/>
</dbReference>
<reference evidence="2" key="2">
    <citation type="submission" date="2023-05" db="EMBL/GenBank/DDBJ databases">
        <authorList>
            <person name="Schelkunov M.I."/>
        </authorList>
    </citation>
    <scope>NUCLEOTIDE SEQUENCE</scope>
    <source>
        <strain evidence="2">Hsosn_3</strain>
        <tissue evidence="2">Leaf</tissue>
    </source>
</reference>
<protein>
    <submittedName>
        <fullName evidence="2">BCL-2-associated athanogene 7</fullName>
    </submittedName>
</protein>
<name>A0AAD8HI76_9APIA</name>
<gene>
    <name evidence="2" type="ORF">POM88_042233</name>
</gene>
<organism evidence="2 3">
    <name type="scientific">Heracleum sosnowskyi</name>
    <dbReference type="NCBI Taxonomy" id="360622"/>
    <lineage>
        <taxon>Eukaryota</taxon>
        <taxon>Viridiplantae</taxon>
        <taxon>Streptophyta</taxon>
        <taxon>Embryophyta</taxon>
        <taxon>Tracheophyta</taxon>
        <taxon>Spermatophyta</taxon>
        <taxon>Magnoliopsida</taxon>
        <taxon>eudicotyledons</taxon>
        <taxon>Gunneridae</taxon>
        <taxon>Pentapetalae</taxon>
        <taxon>asterids</taxon>
        <taxon>campanulids</taxon>
        <taxon>Apiales</taxon>
        <taxon>Apiaceae</taxon>
        <taxon>Apioideae</taxon>
        <taxon>apioid superclade</taxon>
        <taxon>Tordylieae</taxon>
        <taxon>Tordyliinae</taxon>
        <taxon>Heracleum</taxon>
    </lineage>
</organism>
<dbReference type="Proteomes" id="UP001237642">
    <property type="component" value="Unassembled WGS sequence"/>
</dbReference>
<evidence type="ECO:0000313" key="3">
    <source>
        <dbReference type="Proteomes" id="UP001237642"/>
    </source>
</evidence>
<dbReference type="SUPFAM" id="SSF63491">
    <property type="entry name" value="BAG domain"/>
    <property type="match status" value="1"/>
</dbReference>
<keyword evidence="3" id="KW-1185">Reference proteome</keyword>
<dbReference type="InterPro" id="IPR040400">
    <property type="entry name" value="BAG5/6/7/8"/>
</dbReference>
<dbReference type="EMBL" id="JAUIZM010000009">
    <property type="protein sequence ID" value="KAK1366672.1"/>
    <property type="molecule type" value="Genomic_DNA"/>
</dbReference>
<comment type="caution">
    <text evidence="2">The sequence shown here is derived from an EMBL/GenBank/DDBJ whole genome shotgun (WGS) entry which is preliminary data.</text>
</comment>
<proteinExistence type="predicted"/>
<dbReference type="GO" id="GO:0006457">
    <property type="term" value="P:protein folding"/>
    <property type="evidence" value="ECO:0007669"/>
    <property type="project" value="TreeGrafter"/>
</dbReference>